<name>C0GKK1_DETAL</name>
<keyword evidence="2" id="KW-1185">Reference proteome</keyword>
<dbReference type="eggNOG" id="COG3543">
    <property type="taxonomic scope" value="Bacteria"/>
</dbReference>
<evidence type="ECO:0000313" key="1">
    <source>
        <dbReference type="EMBL" id="EEG76168.1"/>
    </source>
</evidence>
<dbReference type="AlphaFoldDB" id="C0GKK1"/>
<dbReference type="Proteomes" id="UP000006443">
    <property type="component" value="Unassembled WGS sequence"/>
</dbReference>
<proteinExistence type="predicted"/>
<gene>
    <name evidence="1" type="ORF">DealDRAFT_3010</name>
</gene>
<dbReference type="EMBL" id="ACJM01000024">
    <property type="protein sequence ID" value="EEG76168.1"/>
    <property type="molecule type" value="Genomic_DNA"/>
</dbReference>
<evidence type="ECO:0008006" key="3">
    <source>
        <dbReference type="Google" id="ProtNLM"/>
    </source>
</evidence>
<accession>C0GKK1</accession>
<comment type="caution">
    <text evidence="1">The sequence shown here is derived from an EMBL/GenBank/DDBJ whole genome shotgun (WGS) entry which is preliminary data.</text>
</comment>
<dbReference type="InterPro" id="IPR009702">
    <property type="entry name" value="DUF1284"/>
</dbReference>
<protein>
    <recommendedName>
        <fullName evidence="3">DUF1284 domain-containing protein</fullName>
    </recommendedName>
</protein>
<dbReference type="OrthoDB" id="121064at2"/>
<organism evidence="1 2">
    <name type="scientific">Dethiobacter alkaliphilus AHT 1</name>
    <dbReference type="NCBI Taxonomy" id="555088"/>
    <lineage>
        <taxon>Bacteria</taxon>
        <taxon>Bacillati</taxon>
        <taxon>Bacillota</taxon>
        <taxon>Dethiobacteria</taxon>
        <taxon>Dethiobacterales</taxon>
        <taxon>Dethiobacteraceae</taxon>
        <taxon>Dethiobacter</taxon>
    </lineage>
</organism>
<evidence type="ECO:0000313" key="2">
    <source>
        <dbReference type="Proteomes" id="UP000006443"/>
    </source>
</evidence>
<dbReference type="STRING" id="555088.DealDRAFT_3010"/>
<dbReference type="RefSeq" id="WP_008518981.1">
    <property type="nucleotide sequence ID" value="NZ_ACJM01000024.1"/>
</dbReference>
<sequence length="125" mass="14112">MLTLRAHHLLCLPRFRGRGYSEEFTANMAAVAKSLSENPRQLVRITDGPDDICDFCPHLNNRQCVNARNVKKRDRQVLAFLGLQAGESREYAFLQQRLHALKGAAFQKCCADCGWLDLCLSFAEA</sequence>
<reference evidence="1 2" key="1">
    <citation type="submission" date="2009-02" db="EMBL/GenBank/DDBJ databases">
        <title>Sequencing of the draft genome and assembly of Dethiobacter alkaliphilus AHT 1.</title>
        <authorList>
            <consortium name="US DOE Joint Genome Institute (JGI-PGF)"/>
            <person name="Lucas S."/>
            <person name="Copeland A."/>
            <person name="Lapidus A."/>
            <person name="Glavina del Rio T."/>
            <person name="Dalin E."/>
            <person name="Tice H."/>
            <person name="Bruce D."/>
            <person name="Goodwin L."/>
            <person name="Pitluck S."/>
            <person name="Larimer F."/>
            <person name="Land M.L."/>
            <person name="Hauser L."/>
            <person name="Muyzer G."/>
        </authorList>
    </citation>
    <scope>NUCLEOTIDE SEQUENCE [LARGE SCALE GENOMIC DNA]</scope>
    <source>
        <strain evidence="1 2">AHT 1</strain>
    </source>
</reference>
<dbReference type="Pfam" id="PF06935">
    <property type="entry name" value="DUF1284"/>
    <property type="match status" value="1"/>
</dbReference>